<reference evidence="1" key="1">
    <citation type="submission" date="2020-10" db="EMBL/GenBank/DDBJ databases">
        <title>Taxonomic study of unclassified bacteria belonging to the class Ktedonobacteria.</title>
        <authorList>
            <person name="Yabe S."/>
            <person name="Wang C.M."/>
            <person name="Zheng Y."/>
            <person name="Sakai Y."/>
            <person name="Cavaletti L."/>
            <person name="Monciardini P."/>
            <person name="Donadio S."/>
        </authorList>
    </citation>
    <scope>NUCLEOTIDE SEQUENCE</scope>
    <source>
        <strain evidence="1">ID150040</strain>
    </source>
</reference>
<dbReference type="RefSeq" id="WP_220207209.1">
    <property type="nucleotide sequence ID" value="NZ_BNJK01000001.1"/>
</dbReference>
<proteinExistence type="predicted"/>
<keyword evidence="2" id="KW-1185">Reference proteome</keyword>
<gene>
    <name evidence="1" type="ORF">KSF_066470</name>
</gene>
<dbReference type="EMBL" id="BNJK01000001">
    <property type="protein sequence ID" value="GHO96599.1"/>
    <property type="molecule type" value="Genomic_DNA"/>
</dbReference>
<evidence type="ECO:0000313" key="2">
    <source>
        <dbReference type="Proteomes" id="UP000597444"/>
    </source>
</evidence>
<evidence type="ECO:0008006" key="3">
    <source>
        <dbReference type="Google" id="ProtNLM"/>
    </source>
</evidence>
<accession>A0A8J3IJC0</accession>
<organism evidence="1 2">
    <name type="scientific">Reticulibacter mediterranei</name>
    <dbReference type="NCBI Taxonomy" id="2778369"/>
    <lineage>
        <taxon>Bacteria</taxon>
        <taxon>Bacillati</taxon>
        <taxon>Chloroflexota</taxon>
        <taxon>Ktedonobacteria</taxon>
        <taxon>Ktedonobacterales</taxon>
        <taxon>Reticulibacteraceae</taxon>
        <taxon>Reticulibacter</taxon>
    </lineage>
</organism>
<protein>
    <recommendedName>
        <fullName evidence="3">SIR2-like domain-containing protein</fullName>
    </recommendedName>
</protein>
<sequence length="327" mass="38121">MMPEPEKVEITALVTWLGMRKKIKNPAVLFLGARAGGLFRSQELCDILQPFSKRTLHELSQSHRFEECYKVLSQRQFSERELDSILTQSLQHITHTDADVCIADMVKQGIFDVIISSNIDDLIEDSFVQVEMRELFDYDVFIPEHMTPEGSIYHERPLPCKVIKAFGALSSKKYCIIERGAYLDSSQNLKNLLETYLTQDVLAVGLDPTWDEEILRMFPTQGGVFWLVGEEELMNRAVFARIVRARQAKYLVDSEQHEIWKAIYWHLHGGMPINFQLIHNIDRQLQAISRDMQLLKRDTQDIRKDVQELHILFQRLYERQLTGHDKT</sequence>
<evidence type="ECO:0000313" key="1">
    <source>
        <dbReference type="EMBL" id="GHO96599.1"/>
    </source>
</evidence>
<dbReference type="AlphaFoldDB" id="A0A8J3IJC0"/>
<name>A0A8J3IJC0_9CHLR</name>
<comment type="caution">
    <text evidence="1">The sequence shown here is derived from an EMBL/GenBank/DDBJ whole genome shotgun (WGS) entry which is preliminary data.</text>
</comment>
<dbReference type="Proteomes" id="UP000597444">
    <property type="component" value="Unassembled WGS sequence"/>
</dbReference>